<dbReference type="Pfam" id="PF00098">
    <property type="entry name" value="zf-CCHC"/>
    <property type="match status" value="1"/>
</dbReference>
<proteinExistence type="predicted"/>
<dbReference type="SUPFAM" id="SSF57756">
    <property type="entry name" value="Retrovirus zinc finger-like domains"/>
    <property type="match status" value="1"/>
</dbReference>
<dbReference type="SUPFAM" id="SSF53098">
    <property type="entry name" value="Ribonuclease H-like"/>
    <property type="match status" value="1"/>
</dbReference>
<comment type="caution">
    <text evidence="4">The sequence shown here is derived from an EMBL/GenBank/DDBJ whole genome shotgun (WGS) entry which is preliminary data.</text>
</comment>
<name>A0A6L2JYT0_TANCI</name>
<organism evidence="4">
    <name type="scientific">Tanacetum cinerariifolium</name>
    <name type="common">Dalmatian daisy</name>
    <name type="synonym">Chrysanthemum cinerariifolium</name>
    <dbReference type="NCBI Taxonomy" id="118510"/>
    <lineage>
        <taxon>Eukaryota</taxon>
        <taxon>Viridiplantae</taxon>
        <taxon>Streptophyta</taxon>
        <taxon>Embryophyta</taxon>
        <taxon>Tracheophyta</taxon>
        <taxon>Spermatophyta</taxon>
        <taxon>Magnoliopsida</taxon>
        <taxon>eudicotyledons</taxon>
        <taxon>Gunneridae</taxon>
        <taxon>Pentapetalae</taxon>
        <taxon>asterids</taxon>
        <taxon>campanulids</taxon>
        <taxon>Asterales</taxon>
        <taxon>Asteraceae</taxon>
        <taxon>Asteroideae</taxon>
        <taxon>Anthemideae</taxon>
        <taxon>Anthemidinae</taxon>
        <taxon>Tanacetum</taxon>
    </lineage>
</organism>
<dbReference type="AlphaFoldDB" id="A0A6L2JYT0"/>
<protein>
    <recommendedName>
        <fullName evidence="3">CCHC-type domain-containing protein</fullName>
    </recommendedName>
</protein>
<dbReference type="InterPro" id="IPR025724">
    <property type="entry name" value="GAG-pre-integrase_dom"/>
</dbReference>
<feature type="compositionally biased region" description="Low complexity" evidence="2">
    <location>
        <begin position="556"/>
        <end position="583"/>
    </location>
</feature>
<keyword evidence="1" id="KW-0862">Zinc</keyword>
<feature type="region of interest" description="Disordered" evidence="2">
    <location>
        <begin position="556"/>
        <end position="584"/>
    </location>
</feature>
<evidence type="ECO:0000259" key="3">
    <source>
        <dbReference type="PROSITE" id="PS50158"/>
    </source>
</evidence>
<keyword evidence="1" id="KW-0479">Metal-binding</keyword>
<accession>A0A6L2JYT0</accession>
<dbReference type="PANTHER" id="PTHR42648">
    <property type="entry name" value="TRANSPOSASE, PUTATIVE-RELATED"/>
    <property type="match status" value="1"/>
</dbReference>
<gene>
    <name evidence="4" type="ORF">Tci_014171</name>
</gene>
<dbReference type="EMBL" id="BKCJ010001537">
    <property type="protein sequence ID" value="GEU42193.1"/>
    <property type="molecule type" value="Genomic_DNA"/>
</dbReference>
<keyword evidence="1" id="KW-0863">Zinc-finger</keyword>
<dbReference type="InterPro" id="IPR039537">
    <property type="entry name" value="Retrotran_Ty1/copia-like"/>
</dbReference>
<dbReference type="Pfam" id="PF13976">
    <property type="entry name" value="gag_pre-integrs"/>
    <property type="match status" value="1"/>
</dbReference>
<dbReference type="PROSITE" id="PS50158">
    <property type="entry name" value="ZF_CCHC"/>
    <property type="match status" value="1"/>
</dbReference>
<dbReference type="GO" id="GO:0008270">
    <property type="term" value="F:zinc ion binding"/>
    <property type="evidence" value="ECO:0007669"/>
    <property type="project" value="UniProtKB-KW"/>
</dbReference>
<sequence length="639" mass="71162">MPNPEDITDPIGVQNVGSQNGVIVVSGIANQNGNGNVVAAQTEGNAHGNNSNQIRCYNCRGLGHLARNCTIRPRRRNAAYLQTQLLIANKEEARIQIQAEEFDLMVAAADLDEIKKVNANCILMANLQQASTSGTQSDKDPVYDSDGSAEYTELLERIPEPHQVLQNNSNVTSTVSSVEQGGGTVEQHPTNVEEACVLYEKVNSVNQATKFVRDFQSLAKEADESLSKHKALELEIEHLLRAVVSQDIMSIMQNNSIVDTSNLQTELERTKEHFENCIIKKENVNDHVAAILGFSDLQWGNILIIRVYFVEGLGHNLFLVGQFCDSDLEATSTKSWLWHQRLSHLNFDTINDLARNNLVTSLQKFIYHKEHLCPLCEQGKRKRTYHPPKLVPNSRQRLHLLHMDLCGPMRIESINGKRYVLVIMDDYSRYTWVIFLRSKDEAPEEIKTFLTKTIVLLQAQSLLVYSRRTKKIKETMNVTFDELSAMAFEQSNLKPGLQSMTSEQISSGLNLTYAPSTTTTQQPTEGELDLLFEAMYDDHIDVSTAPRTVLAAQTPQVLQTSTTTTTTTDTTPTPTNSSSQATSIPSTLQNVNELKTQQQHVQHQPATIVDNVPNAMLDDNSFVNPFATTSTSAAESSSS</sequence>
<evidence type="ECO:0000256" key="2">
    <source>
        <dbReference type="SAM" id="MobiDB-lite"/>
    </source>
</evidence>
<dbReference type="SMART" id="SM00343">
    <property type="entry name" value="ZnF_C2HC"/>
    <property type="match status" value="1"/>
</dbReference>
<evidence type="ECO:0000256" key="1">
    <source>
        <dbReference type="PROSITE-ProRule" id="PRU00047"/>
    </source>
</evidence>
<dbReference type="InterPro" id="IPR012337">
    <property type="entry name" value="RNaseH-like_sf"/>
</dbReference>
<dbReference type="InterPro" id="IPR036875">
    <property type="entry name" value="Znf_CCHC_sf"/>
</dbReference>
<dbReference type="Gene3D" id="4.10.60.10">
    <property type="entry name" value="Zinc finger, CCHC-type"/>
    <property type="match status" value="1"/>
</dbReference>
<dbReference type="Gene3D" id="3.30.420.10">
    <property type="entry name" value="Ribonuclease H-like superfamily/Ribonuclease H"/>
    <property type="match status" value="1"/>
</dbReference>
<dbReference type="InterPro" id="IPR036397">
    <property type="entry name" value="RNaseH_sf"/>
</dbReference>
<feature type="domain" description="CCHC-type" evidence="3">
    <location>
        <begin position="55"/>
        <end position="69"/>
    </location>
</feature>
<dbReference type="GO" id="GO:0003676">
    <property type="term" value="F:nucleic acid binding"/>
    <property type="evidence" value="ECO:0007669"/>
    <property type="project" value="InterPro"/>
</dbReference>
<dbReference type="InterPro" id="IPR001878">
    <property type="entry name" value="Znf_CCHC"/>
</dbReference>
<reference evidence="4" key="1">
    <citation type="journal article" date="2019" name="Sci. Rep.">
        <title>Draft genome of Tanacetum cinerariifolium, the natural source of mosquito coil.</title>
        <authorList>
            <person name="Yamashiro T."/>
            <person name="Shiraishi A."/>
            <person name="Satake H."/>
            <person name="Nakayama K."/>
        </authorList>
    </citation>
    <scope>NUCLEOTIDE SEQUENCE</scope>
</reference>
<dbReference type="PANTHER" id="PTHR42648:SF18">
    <property type="entry name" value="RETROTRANSPOSON, UNCLASSIFIED-LIKE PROTEIN"/>
    <property type="match status" value="1"/>
</dbReference>
<evidence type="ECO:0000313" key="4">
    <source>
        <dbReference type="EMBL" id="GEU42193.1"/>
    </source>
</evidence>